<comment type="caution">
    <text evidence="2">The sequence shown here is derived from an EMBL/GenBank/DDBJ whole genome shotgun (WGS) entry which is preliminary data.</text>
</comment>
<dbReference type="Proteomes" id="UP000448943">
    <property type="component" value="Unassembled WGS sequence"/>
</dbReference>
<keyword evidence="1" id="KW-0472">Membrane</keyword>
<organism evidence="2 3">
    <name type="scientific">Chengkuizengella marina</name>
    <dbReference type="NCBI Taxonomy" id="2507566"/>
    <lineage>
        <taxon>Bacteria</taxon>
        <taxon>Bacillati</taxon>
        <taxon>Bacillota</taxon>
        <taxon>Bacilli</taxon>
        <taxon>Bacillales</taxon>
        <taxon>Paenibacillaceae</taxon>
        <taxon>Chengkuizengella</taxon>
    </lineage>
</organism>
<gene>
    <name evidence="2" type="ORF">ERL59_05125</name>
</gene>
<keyword evidence="1" id="KW-1133">Transmembrane helix</keyword>
<reference evidence="2 3" key="1">
    <citation type="submission" date="2019-01" db="EMBL/GenBank/DDBJ databases">
        <title>Chengkuizengella sp. nov., isolated from deep-sea sediment of East Pacific Ocean.</title>
        <authorList>
            <person name="Yang J."/>
            <person name="Lai Q."/>
            <person name="Shao Z."/>
        </authorList>
    </citation>
    <scope>NUCLEOTIDE SEQUENCE [LARGE SCALE GENOMIC DNA]</scope>
    <source>
        <strain evidence="2 3">YPA3-1-1</strain>
    </source>
</reference>
<dbReference type="RefSeq" id="WP_160645122.1">
    <property type="nucleotide sequence ID" value="NZ_SIJB01000013.1"/>
</dbReference>
<keyword evidence="3" id="KW-1185">Reference proteome</keyword>
<proteinExistence type="predicted"/>
<evidence type="ECO:0008006" key="4">
    <source>
        <dbReference type="Google" id="ProtNLM"/>
    </source>
</evidence>
<protein>
    <recommendedName>
        <fullName evidence="4">BhlA holin family protein</fullName>
    </recommendedName>
</protein>
<feature type="transmembrane region" description="Helical" evidence="1">
    <location>
        <begin position="6"/>
        <end position="26"/>
    </location>
</feature>
<dbReference type="OrthoDB" id="2361545at2"/>
<dbReference type="Pfam" id="PF10960">
    <property type="entry name" value="Holin_BhlA"/>
    <property type="match status" value="1"/>
</dbReference>
<dbReference type="InterPro" id="IPR024405">
    <property type="entry name" value="Phage_BhlA/UviB"/>
</dbReference>
<dbReference type="EMBL" id="SIJB01000013">
    <property type="protein sequence ID" value="NBI28332.1"/>
    <property type="molecule type" value="Genomic_DNA"/>
</dbReference>
<accession>A0A6N9PZT4</accession>
<evidence type="ECO:0000313" key="3">
    <source>
        <dbReference type="Proteomes" id="UP000448943"/>
    </source>
</evidence>
<sequence>MELNIIQYFLTQGPFAVLFVWLLIYVMKNGKEREDKLIKSHKEREGQLITTLEKFSEKYDVIIDELRQVKNRLSGKEGA</sequence>
<dbReference type="AlphaFoldDB" id="A0A6N9PZT4"/>
<keyword evidence="1" id="KW-0812">Transmembrane</keyword>
<name>A0A6N9PZT4_9BACL</name>
<evidence type="ECO:0000313" key="2">
    <source>
        <dbReference type="EMBL" id="NBI28332.1"/>
    </source>
</evidence>
<evidence type="ECO:0000256" key="1">
    <source>
        <dbReference type="SAM" id="Phobius"/>
    </source>
</evidence>